<organism evidence="1 2">
    <name type="scientific">Gymnopilus junonius</name>
    <name type="common">Spectacular rustgill mushroom</name>
    <name type="synonym">Gymnopilus spectabilis subsp. junonius</name>
    <dbReference type="NCBI Taxonomy" id="109634"/>
    <lineage>
        <taxon>Eukaryota</taxon>
        <taxon>Fungi</taxon>
        <taxon>Dikarya</taxon>
        <taxon>Basidiomycota</taxon>
        <taxon>Agaricomycotina</taxon>
        <taxon>Agaricomycetes</taxon>
        <taxon>Agaricomycetidae</taxon>
        <taxon>Agaricales</taxon>
        <taxon>Agaricineae</taxon>
        <taxon>Hymenogastraceae</taxon>
        <taxon>Gymnopilus</taxon>
    </lineage>
</organism>
<dbReference type="EMBL" id="JADNYJ010000059">
    <property type="protein sequence ID" value="KAF8896764.1"/>
    <property type="molecule type" value="Genomic_DNA"/>
</dbReference>
<comment type="caution">
    <text evidence="1">The sequence shown here is derived from an EMBL/GenBank/DDBJ whole genome shotgun (WGS) entry which is preliminary data.</text>
</comment>
<evidence type="ECO:0000313" key="1">
    <source>
        <dbReference type="EMBL" id="KAF8896764.1"/>
    </source>
</evidence>
<dbReference type="Proteomes" id="UP000724874">
    <property type="component" value="Unassembled WGS sequence"/>
</dbReference>
<accession>A0A9P5TM08</accession>
<proteinExistence type="predicted"/>
<reference evidence="1" key="1">
    <citation type="submission" date="2020-11" db="EMBL/GenBank/DDBJ databases">
        <authorList>
            <consortium name="DOE Joint Genome Institute"/>
            <person name="Ahrendt S."/>
            <person name="Riley R."/>
            <person name="Andreopoulos W."/>
            <person name="LaButti K."/>
            <person name="Pangilinan J."/>
            <person name="Ruiz-duenas F.J."/>
            <person name="Barrasa J.M."/>
            <person name="Sanchez-Garcia M."/>
            <person name="Camarero S."/>
            <person name="Miyauchi S."/>
            <person name="Serrano A."/>
            <person name="Linde D."/>
            <person name="Babiker R."/>
            <person name="Drula E."/>
            <person name="Ayuso-Fernandez I."/>
            <person name="Pacheco R."/>
            <person name="Padilla G."/>
            <person name="Ferreira P."/>
            <person name="Barriuso J."/>
            <person name="Kellner H."/>
            <person name="Castanera R."/>
            <person name="Alfaro M."/>
            <person name="Ramirez L."/>
            <person name="Pisabarro A.G."/>
            <person name="Kuo A."/>
            <person name="Tritt A."/>
            <person name="Lipzen A."/>
            <person name="He G."/>
            <person name="Yan M."/>
            <person name="Ng V."/>
            <person name="Cullen D."/>
            <person name="Martin F."/>
            <person name="Rosso M.-N."/>
            <person name="Henrissat B."/>
            <person name="Hibbett D."/>
            <person name="Martinez A.T."/>
            <person name="Grigoriev I.V."/>
        </authorList>
    </citation>
    <scope>NUCLEOTIDE SEQUENCE</scope>
    <source>
        <strain evidence="1">AH 44721</strain>
    </source>
</reference>
<dbReference type="OrthoDB" id="10256198at2759"/>
<evidence type="ECO:0000313" key="2">
    <source>
        <dbReference type="Proteomes" id="UP000724874"/>
    </source>
</evidence>
<gene>
    <name evidence="1" type="ORF">CPB84DRAFT_1781795</name>
</gene>
<dbReference type="AlphaFoldDB" id="A0A9P5TM08"/>
<protein>
    <submittedName>
        <fullName evidence="1">Uncharacterized protein</fullName>
    </submittedName>
</protein>
<keyword evidence="2" id="KW-1185">Reference proteome</keyword>
<sequence>MDIVGTKSVIEYALKWAVDEEECPLLIDCTIYHYGGHSACPAPAQQNSTGPKCSAYTQLRTAICDLYALKNGNPLPKKRRKRCSIFRSAVGAD</sequence>
<name>A0A9P5TM08_GYMJU</name>